<dbReference type="Pfam" id="PF02361">
    <property type="entry name" value="CbiQ"/>
    <property type="match status" value="1"/>
</dbReference>
<organism evidence="7 8">
    <name type="scientific">Paenibacillus woosongensis</name>
    <dbReference type="NCBI Taxonomy" id="307580"/>
    <lineage>
        <taxon>Bacteria</taxon>
        <taxon>Bacillati</taxon>
        <taxon>Bacillota</taxon>
        <taxon>Bacilli</taxon>
        <taxon>Bacillales</taxon>
        <taxon>Paenibacillaceae</taxon>
        <taxon>Paenibacillus</taxon>
    </lineage>
</organism>
<dbReference type="KEGG" id="pwn:QNH46_12860"/>
<dbReference type="PANTHER" id="PTHR34857:SF2">
    <property type="entry name" value="SLL0384 PROTEIN"/>
    <property type="match status" value="1"/>
</dbReference>
<protein>
    <submittedName>
        <fullName evidence="7">Energy-coupling factor transporter transmembrane component T</fullName>
    </submittedName>
</protein>
<evidence type="ECO:0000256" key="1">
    <source>
        <dbReference type="ARBA" id="ARBA00004141"/>
    </source>
</evidence>
<feature type="transmembrane region" description="Helical" evidence="6">
    <location>
        <begin position="109"/>
        <end position="132"/>
    </location>
</feature>
<sequence>MALTQHLIFGQYIDKKSLVHELDPRTKLLIVMAFMISALLLTTLVSYVLLALMVAAAIAISKIPLTYIIRGLKPVWLIVIITSVFHIFLTQGGEVLIQLGSVSIYEQGVLKAIAIAVRIILLLAMATLLTLTTKLSDLTSAIETLLSPLRRIGVPTQEIAMMMTLTIRFIPILLQETDKIMKAQRARGVDFASGNIVKRLLNFIPIIVPVLMLAFQKAESASQAIEARGYQPGMQRTQLRTLALQAIDFKTLLVSGLFMSVLIALRM</sequence>
<evidence type="ECO:0000313" key="7">
    <source>
        <dbReference type="EMBL" id="WHX47071.1"/>
    </source>
</evidence>
<dbReference type="GO" id="GO:0005886">
    <property type="term" value="C:plasma membrane"/>
    <property type="evidence" value="ECO:0007669"/>
    <property type="project" value="UniProtKB-ARBA"/>
</dbReference>
<feature type="transmembrane region" description="Helical" evidence="6">
    <location>
        <begin position="152"/>
        <end position="175"/>
    </location>
</feature>
<keyword evidence="4 6" id="KW-1133">Transmembrane helix</keyword>
<evidence type="ECO:0000256" key="4">
    <source>
        <dbReference type="ARBA" id="ARBA00022989"/>
    </source>
</evidence>
<evidence type="ECO:0000256" key="6">
    <source>
        <dbReference type="SAM" id="Phobius"/>
    </source>
</evidence>
<evidence type="ECO:0000313" key="8">
    <source>
        <dbReference type="Proteomes" id="UP001177943"/>
    </source>
</evidence>
<feature type="transmembrane region" description="Helical" evidence="6">
    <location>
        <begin position="28"/>
        <end position="60"/>
    </location>
</feature>
<accession>A0AA95I1V6</accession>
<keyword evidence="3 6" id="KW-0812">Transmembrane</keyword>
<reference evidence="7" key="1">
    <citation type="submission" date="2023-05" db="EMBL/GenBank/DDBJ databases">
        <title>Comparative genomics of Bacillaceae isolates and their secondary metabolite potential.</title>
        <authorList>
            <person name="Song L."/>
            <person name="Nielsen L.J."/>
            <person name="Mohite O."/>
            <person name="Xu X."/>
            <person name="Weber T."/>
            <person name="Kovacs A.T."/>
        </authorList>
    </citation>
    <scope>NUCLEOTIDE SEQUENCE</scope>
    <source>
        <strain evidence="7">B2_4</strain>
    </source>
</reference>
<dbReference type="Proteomes" id="UP001177943">
    <property type="component" value="Chromosome"/>
</dbReference>
<dbReference type="InterPro" id="IPR003339">
    <property type="entry name" value="ABC/ECF_trnsptr_transmembrane"/>
</dbReference>
<dbReference type="AlphaFoldDB" id="A0AA95I1V6"/>
<proteinExistence type="predicted"/>
<dbReference type="InterPro" id="IPR051611">
    <property type="entry name" value="ECF_transporter_component"/>
</dbReference>
<dbReference type="CDD" id="cd16914">
    <property type="entry name" value="EcfT"/>
    <property type="match status" value="1"/>
</dbReference>
<gene>
    <name evidence="7" type="ORF">QNH46_12860</name>
</gene>
<feature type="transmembrane region" description="Helical" evidence="6">
    <location>
        <begin position="196"/>
        <end position="215"/>
    </location>
</feature>
<dbReference type="EMBL" id="CP126084">
    <property type="protein sequence ID" value="WHX47071.1"/>
    <property type="molecule type" value="Genomic_DNA"/>
</dbReference>
<dbReference type="PANTHER" id="PTHR34857">
    <property type="entry name" value="SLL0384 PROTEIN"/>
    <property type="match status" value="1"/>
</dbReference>
<keyword evidence="5 6" id="KW-0472">Membrane</keyword>
<feature type="transmembrane region" description="Helical" evidence="6">
    <location>
        <begin position="242"/>
        <end position="265"/>
    </location>
</feature>
<comment type="subcellular location">
    <subcellularLocation>
        <location evidence="1">Membrane</location>
        <topology evidence="1">Multi-pass membrane protein</topology>
    </subcellularLocation>
</comment>
<keyword evidence="2" id="KW-1003">Cell membrane</keyword>
<name>A0AA95I1V6_9BACL</name>
<feature type="transmembrane region" description="Helical" evidence="6">
    <location>
        <begin position="75"/>
        <end position="97"/>
    </location>
</feature>
<dbReference type="RefSeq" id="WP_283924674.1">
    <property type="nucleotide sequence ID" value="NZ_CP126084.1"/>
</dbReference>
<evidence type="ECO:0000256" key="2">
    <source>
        <dbReference type="ARBA" id="ARBA00022475"/>
    </source>
</evidence>
<evidence type="ECO:0000256" key="3">
    <source>
        <dbReference type="ARBA" id="ARBA00022692"/>
    </source>
</evidence>
<evidence type="ECO:0000256" key="5">
    <source>
        <dbReference type="ARBA" id="ARBA00023136"/>
    </source>
</evidence>